<evidence type="ECO:0000313" key="1">
    <source>
        <dbReference type="EMBL" id="DAD90472.1"/>
    </source>
</evidence>
<dbReference type="EMBL" id="BK015087">
    <property type="protein sequence ID" value="DAD90472.1"/>
    <property type="molecule type" value="Genomic_DNA"/>
</dbReference>
<organism evidence="1">
    <name type="scientific">Siphoviridae sp. ctixZ6</name>
    <dbReference type="NCBI Taxonomy" id="2826437"/>
    <lineage>
        <taxon>Viruses</taxon>
        <taxon>Duplodnaviria</taxon>
        <taxon>Heunggongvirae</taxon>
        <taxon>Uroviricota</taxon>
        <taxon>Caudoviricetes</taxon>
    </lineage>
</organism>
<accession>A0A8S5N897</accession>
<reference evidence="1" key="1">
    <citation type="journal article" date="2021" name="Proc. Natl. Acad. Sci. U.S.A.">
        <title>A Catalog of Tens of Thousands of Viruses from Human Metagenomes Reveals Hidden Associations with Chronic Diseases.</title>
        <authorList>
            <person name="Tisza M.J."/>
            <person name="Buck C.B."/>
        </authorList>
    </citation>
    <scope>NUCLEOTIDE SEQUENCE</scope>
    <source>
        <strain evidence="1">CtixZ6</strain>
    </source>
</reference>
<protein>
    <submittedName>
        <fullName evidence="1">Uncharacterized protein</fullName>
    </submittedName>
</protein>
<name>A0A8S5N897_9CAUD</name>
<proteinExistence type="predicted"/>
<sequence length="32" mass="3489">MSLGDAVRLRLPLGRHCRATGSRLKGNAHEES</sequence>